<protein>
    <submittedName>
        <fullName evidence="1">Unnamed protein product</fullName>
    </submittedName>
</protein>
<dbReference type="EMBL" id="BSXW01002656">
    <property type="protein sequence ID" value="GMF43318.1"/>
    <property type="molecule type" value="Genomic_DNA"/>
</dbReference>
<dbReference type="Proteomes" id="UP001165083">
    <property type="component" value="Unassembled WGS sequence"/>
</dbReference>
<organism evidence="1 2">
    <name type="scientific">Phytophthora lilii</name>
    <dbReference type="NCBI Taxonomy" id="2077276"/>
    <lineage>
        <taxon>Eukaryota</taxon>
        <taxon>Sar</taxon>
        <taxon>Stramenopiles</taxon>
        <taxon>Oomycota</taxon>
        <taxon>Peronosporomycetes</taxon>
        <taxon>Peronosporales</taxon>
        <taxon>Peronosporaceae</taxon>
        <taxon>Phytophthora</taxon>
    </lineage>
</organism>
<sequence>MNAYEFLLSKYSGERLANLTVRSLKVYGVEMLGMSVVKSNDQFWIQFLKRINDEYLFSGLYGLMFNFMEDSNFYEFYLDVYYSDIQEEINELIFPSNIWISRYLNVEEPDADLYDKFYRANLSSRVEPRNSQSEIGLICEYNGFKQGMIDLNRLIEKKTKNIGRHMQYDRCIRQLAFHPTFMNERMQQFDDIEDFFESMGC</sequence>
<comment type="caution">
    <text evidence="1">The sequence shown here is derived from an EMBL/GenBank/DDBJ whole genome shotgun (WGS) entry which is preliminary data.</text>
</comment>
<reference evidence="1" key="1">
    <citation type="submission" date="2023-04" db="EMBL/GenBank/DDBJ databases">
        <title>Phytophthora lilii NBRC 32176.</title>
        <authorList>
            <person name="Ichikawa N."/>
            <person name="Sato H."/>
            <person name="Tonouchi N."/>
        </authorList>
    </citation>
    <scope>NUCLEOTIDE SEQUENCE</scope>
    <source>
        <strain evidence="1">NBRC 32176</strain>
    </source>
</reference>
<name>A0A9W6XPZ4_9STRA</name>
<dbReference type="AlphaFoldDB" id="A0A9W6XPZ4"/>
<proteinExistence type="predicted"/>
<accession>A0A9W6XPZ4</accession>
<evidence type="ECO:0000313" key="2">
    <source>
        <dbReference type="Proteomes" id="UP001165083"/>
    </source>
</evidence>
<keyword evidence="2" id="KW-1185">Reference proteome</keyword>
<gene>
    <name evidence="1" type="ORF">Plil01_001685400</name>
</gene>
<evidence type="ECO:0000313" key="1">
    <source>
        <dbReference type="EMBL" id="GMF43318.1"/>
    </source>
</evidence>